<evidence type="ECO:0000259" key="4">
    <source>
        <dbReference type="Pfam" id="PF01266"/>
    </source>
</evidence>
<protein>
    <recommendedName>
        <fullName evidence="2">FAD-dependent oxidoreductase domain-containing protein 1</fullName>
    </recommendedName>
</protein>
<gene>
    <name evidence="5" type="ORF">NTJ_02399</name>
</gene>
<evidence type="ECO:0000256" key="3">
    <source>
        <dbReference type="ARBA" id="ARBA00046185"/>
    </source>
</evidence>
<organism evidence="5 6">
    <name type="scientific">Nesidiocoris tenuis</name>
    <dbReference type="NCBI Taxonomy" id="355587"/>
    <lineage>
        <taxon>Eukaryota</taxon>
        <taxon>Metazoa</taxon>
        <taxon>Ecdysozoa</taxon>
        <taxon>Arthropoda</taxon>
        <taxon>Hexapoda</taxon>
        <taxon>Insecta</taxon>
        <taxon>Pterygota</taxon>
        <taxon>Neoptera</taxon>
        <taxon>Paraneoptera</taxon>
        <taxon>Hemiptera</taxon>
        <taxon>Heteroptera</taxon>
        <taxon>Panheteroptera</taxon>
        <taxon>Cimicomorpha</taxon>
        <taxon>Miridae</taxon>
        <taxon>Dicyphina</taxon>
        <taxon>Nesidiocoris</taxon>
    </lineage>
</organism>
<dbReference type="InterPro" id="IPR006076">
    <property type="entry name" value="FAD-dep_OxRdtase"/>
</dbReference>
<accession>A0ABN7ABA6</accession>
<name>A0ABN7ABA6_9HEMI</name>
<feature type="domain" description="FAD dependent oxidoreductase" evidence="4">
    <location>
        <begin position="71"/>
        <end position="469"/>
    </location>
</feature>
<sequence>MKASMLRRCALTGSSLRSSGARFFSSTNLEDLNPVDRVAKIFKDDAVELKEKLLGKRTWSEKKKIFPSHCDVLIVGGGVMGYSTAYWLADRCQGNLRIVLIEKDPTVILNESSWLEYQKCTSVLSVGGLRQQFSLRENIELSLASADFMRNIKRNLSVDESDPPDISFNPCGYLFLASEKGAHILQENHALQTSLGAVVELLSPAKLKEKFPFINTDGIELGCHGLENEGWFDPWSLLNAFRRKAIALGVECINGTLKGFGYKAHSQINHLMLPPGQYQHAEKAIVELEDGSERSINFAKLVVAAGCNTGEIGAMLNLGQGQQGILGAPIPIEPRKRFVYVVHCPDAPGLAMPFIIDPSGAYVRREGFGGNYVCGKSPSPEDPEPTCDNMDVDYEFFENEVWPLIAHRVPAFENAKVKNAWAGFYDFNRFDENAFIGLHPAFHNIYVVAGFSGHGIQQSPAVGRAMMELIIDGEFVTIDLKRFGFQRYYDDEPLYESNIV</sequence>
<evidence type="ECO:0000313" key="6">
    <source>
        <dbReference type="Proteomes" id="UP001307889"/>
    </source>
</evidence>
<keyword evidence="1" id="KW-0560">Oxidoreductase</keyword>
<dbReference type="InterPro" id="IPR036188">
    <property type="entry name" value="FAD/NAD-bd_sf"/>
</dbReference>
<dbReference type="Proteomes" id="UP001307889">
    <property type="component" value="Chromosome 1"/>
</dbReference>
<evidence type="ECO:0000256" key="2">
    <source>
        <dbReference type="ARBA" id="ARBA00039785"/>
    </source>
</evidence>
<evidence type="ECO:0000313" key="5">
    <source>
        <dbReference type="EMBL" id="BES89592.1"/>
    </source>
</evidence>
<comment type="function">
    <text evidence="3">Required for the assembly of the mitochondrial membrane respiratory chain NADH dehydrogenase (Complex I). Involved in mid-late stages of complex I assembly.</text>
</comment>
<dbReference type="Gene3D" id="3.50.50.60">
    <property type="entry name" value="FAD/NAD(P)-binding domain"/>
    <property type="match status" value="1"/>
</dbReference>
<dbReference type="EMBL" id="AP028909">
    <property type="protein sequence ID" value="BES89592.1"/>
    <property type="molecule type" value="Genomic_DNA"/>
</dbReference>
<dbReference type="PANTHER" id="PTHR13847:SF287">
    <property type="entry name" value="FAD-DEPENDENT OXIDOREDUCTASE DOMAIN-CONTAINING PROTEIN 1"/>
    <property type="match status" value="1"/>
</dbReference>
<evidence type="ECO:0000256" key="1">
    <source>
        <dbReference type="ARBA" id="ARBA00023002"/>
    </source>
</evidence>
<keyword evidence="6" id="KW-1185">Reference proteome</keyword>
<reference evidence="5 6" key="1">
    <citation type="submission" date="2023-09" db="EMBL/GenBank/DDBJ databases">
        <title>Nesidiocoris tenuis whole genome shotgun sequence.</title>
        <authorList>
            <person name="Shibata T."/>
            <person name="Shimoda M."/>
            <person name="Kobayashi T."/>
            <person name="Uehara T."/>
        </authorList>
    </citation>
    <scope>NUCLEOTIDE SEQUENCE [LARGE SCALE GENOMIC DNA]</scope>
    <source>
        <strain evidence="5 6">Japan</strain>
    </source>
</reference>
<dbReference type="SUPFAM" id="SSF51905">
    <property type="entry name" value="FAD/NAD(P)-binding domain"/>
    <property type="match status" value="1"/>
</dbReference>
<proteinExistence type="predicted"/>
<dbReference type="PANTHER" id="PTHR13847">
    <property type="entry name" value="SARCOSINE DEHYDROGENASE-RELATED"/>
    <property type="match status" value="1"/>
</dbReference>
<dbReference type="Pfam" id="PF01266">
    <property type="entry name" value="DAO"/>
    <property type="match status" value="1"/>
</dbReference>
<dbReference type="Gene3D" id="3.30.9.10">
    <property type="entry name" value="D-Amino Acid Oxidase, subunit A, domain 2"/>
    <property type="match status" value="1"/>
</dbReference>